<dbReference type="OrthoDB" id="3848202at2"/>
<organism evidence="1 2">
    <name type="scientific">Nonomuraea turkmeniaca</name>
    <dbReference type="NCBI Taxonomy" id="103838"/>
    <lineage>
        <taxon>Bacteria</taxon>
        <taxon>Bacillati</taxon>
        <taxon>Actinomycetota</taxon>
        <taxon>Actinomycetes</taxon>
        <taxon>Streptosporangiales</taxon>
        <taxon>Streptosporangiaceae</taxon>
        <taxon>Nonomuraea</taxon>
    </lineage>
</organism>
<evidence type="ECO:0000313" key="2">
    <source>
        <dbReference type="Proteomes" id="UP000309128"/>
    </source>
</evidence>
<keyword evidence="2" id="KW-1185">Reference proteome</keyword>
<sequence>MTIATSAAEASAARWPGGLATRRPTGRPSWPLLFIEGGNEDGGTINYACAQLTASPRVGRAFWLDVGDGRQDDYAAVDGADYEVVVHDGSVRSIMAALDGVRQVAEDANAAGERPVVLIITMVGVWRLLSDWARARSVRNKAAQAKLREDRDADIEVSRHHRNDSYDMHQALVAALRRIPGIVVMTGRGHWVSPTDKAGQPVSGPREYVLDTHWGLGSVATLWLRLAGGSLPQVIALNSPVAARPGALPALGEDWSLEQIVFDVLRLDATTAAVPVVVAPHPDRSPEEIIADALNEESTWERLSELYREAEPLHHLVVTNEHRREEELGRMLARLAEQRAVSDPQVIDELGAALQAADTVAALHDVAGRVRSARSQGQVSLADRVRLEQAYKTRMAELRTQEQASQQQSEEVGS</sequence>
<name>A0A5S4F9T8_9ACTN</name>
<evidence type="ECO:0000313" key="1">
    <source>
        <dbReference type="EMBL" id="TMR13812.1"/>
    </source>
</evidence>
<dbReference type="EMBL" id="VCKY01000117">
    <property type="protein sequence ID" value="TMR13812.1"/>
    <property type="molecule type" value="Genomic_DNA"/>
</dbReference>
<gene>
    <name evidence="1" type="ORF">ETD86_30065</name>
</gene>
<proteinExistence type="predicted"/>
<reference evidence="1 2" key="1">
    <citation type="submission" date="2019-05" db="EMBL/GenBank/DDBJ databases">
        <title>Draft genome sequence of Nonomuraea turkmeniaca DSM 43926.</title>
        <authorList>
            <person name="Saricaoglu S."/>
            <person name="Isik K."/>
        </authorList>
    </citation>
    <scope>NUCLEOTIDE SEQUENCE [LARGE SCALE GENOMIC DNA]</scope>
    <source>
        <strain evidence="1 2">DSM 43926</strain>
    </source>
</reference>
<dbReference type="AlphaFoldDB" id="A0A5S4F9T8"/>
<comment type="caution">
    <text evidence="1">The sequence shown here is derived from an EMBL/GenBank/DDBJ whole genome shotgun (WGS) entry which is preliminary data.</text>
</comment>
<accession>A0A5S4F9T8</accession>
<protein>
    <submittedName>
        <fullName evidence="1">Uncharacterized protein</fullName>
    </submittedName>
</protein>
<dbReference type="Proteomes" id="UP000309128">
    <property type="component" value="Unassembled WGS sequence"/>
</dbReference>
<dbReference type="RefSeq" id="WP_138669718.1">
    <property type="nucleotide sequence ID" value="NZ_VCKY01000117.1"/>
</dbReference>